<feature type="domain" description="Peptidase S24/S26A/S26B/S26C" evidence="2">
    <location>
        <begin position="92"/>
        <end position="192"/>
    </location>
</feature>
<dbReference type="CDD" id="cd06529">
    <property type="entry name" value="S24_LexA-like"/>
    <property type="match status" value="1"/>
</dbReference>
<proteinExistence type="predicted"/>
<evidence type="ECO:0000313" key="3">
    <source>
        <dbReference type="EMBL" id="ABZ69271.1"/>
    </source>
</evidence>
<dbReference type="eggNOG" id="COG2932">
    <property type="taxonomic scope" value="Bacteria"/>
</dbReference>
<feature type="region of interest" description="Disordered" evidence="1">
    <location>
        <begin position="35"/>
        <end position="57"/>
    </location>
</feature>
<dbReference type="STRING" id="366602.Caul_0133"/>
<accession>B0T2A2</accession>
<dbReference type="SUPFAM" id="SSF51306">
    <property type="entry name" value="LexA/Signal peptidase"/>
    <property type="match status" value="1"/>
</dbReference>
<dbReference type="KEGG" id="cak:Caul_0133"/>
<sequence>MQPAMSPLSHTEIWTAIDALAKRFDMSPSAMAKMAGLDPTSFNRSKRGDGDARPRWPSTESLAKVLEATGVGFSEFAALTERVRPLNPRVVPLIGFAQAGAEGVFDETGAPIGAGWDEIDFPGLGDEGVYALEITGDALAPVFRDGDRILVSPSAPPRRGDRVVVRTAGGELLVKELARVTARSVELAPLNRLDGRDGGDRTLDLGEVVWIARILWASQ</sequence>
<dbReference type="InterPro" id="IPR015927">
    <property type="entry name" value="Peptidase_S24_S26A/B/C"/>
</dbReference>
<evidence type="ECO:0000256" key="1">
    <source>
        <dbReference type="SAM" id="MobiDB-lite"/>
    </source>
</evidence>
<evidence type="ECO:0000259" key="2">
    <source>
        <dbReference type="Pfam" id="PF00717"/>
    </source>
</evidence>
<dbReference type="HOGENOM" id="CLU_107980_0_0_5"/>
<dbReference type="InterPro" id="IPR036286">
    <property type="entry name" value="LexA/Signal_pep-like_sf"/>
</dbReference>
<dbReference type="Gene3D" id="2.10.109.10">
    <property type="entry name" value="Umud Fragment, subunit A"/>
    <property type="match status" value="1"/>
</dbReference>
<name>B0T2A2_CAUSK</name>
<gene>
    <name evidence="3" type="ordered locus">Caul_0133</name>
</gene>
<organism evidence="3">
    <name type="scientific">Caulobacter sp. (strain K31)</name>
    <dbReference type="NCBI Taxonomy" id="366602"/>
    <lineage>
        <taxon>Bacteria</taxon>
        <taxon>Pseudomonadati</taxon>
        <taxon>Pseudomonadota</taxon>
        <taxon>Alphaproteobacteria</taxon>
        <taxon>Caulobacterales</taxon>
        <taxon>Caulobacteraceae</taxon>
        <taxon>Caulobacter</taxon>
    </lineage>
</organism>
<dbReference type="Pfam" id="PF00717">
    <property type="entry name" value="Peptidase_S24"/>
    <property type="match status" value="1"/>
</dbReference>
<dbReference type="AlphaFoldDB" id="B0T2A2"/>
<reference evidence="3" key="1">
    <citation type="submission" date="2008-01" db="EMBL/GenBank/DDBJ databases">
        <title>Complete sequence of chromosome of Caulobacter sp. K31.</title>
        <authorList>
            <consortium name="US DOE Joint Genome Institute"/>
            <person name="Copeland A."/>
            <person name="Lucas S."/>
            <person name="Lapidus A."/>
            <person name="Barry K."/>
            <person name="Glavina del Rio T."/>
            <person name="Dalin E."/>
            <person name="Tice H."/>
            <person name="Pitluck S."/>
            <person name="Bruce D."/>
            <person name="Goodwin L."/>
            <person name="Thompson L.S."/>
            <person name="Brettin T."/>
            <person name="Detter J.C."/>
            <person name="Han C."/>
            <person name="Schmutz J."/>
            <person name="Larimer F."/>
            <person name="Land M."/>
            <person name="Hauser L."/>
            <person name="Kyrpides N."/>
            <person name="Kim E."/>
            <person name="Stephens C."/>
            <person name="Richardson P."/>
        </authorList>
    </citation>
    <scope>NUCLEOTIDE SEQUENCE [LARGE SCALE GENOMIC DNA]</scope>
    <source>
        <strain evidence="3">K31</strain>
    </source>
</reference>
<dbReference type="EMBL" id="CP000927">
    <property type="protein sequence ID" value="ABZ69271.1"/>
    <property type="molecule type" value="Genomic_DNA"/>
</dbReference>
<protein>
    <submittedName>
        <fullName evidence="3">Putative phage repressor</fullName>
    </submittedName>
</protein>
<dbReference type="InterPro" id="IPR039418">
    <property type="entry name" value="LexA-like"/>
</dbReference>